<evidence type="ECO:0000256" key="3">
    <source>
        <dbReference type="ARBA" id="ARBA00023002"/>
    </source>
</evidence>
<protein>
    <submittedName>
        <fullName evidence="6">9-cis-epoxycarotenoid dioxygenase</fullName>
    </submittedName>
</protein>
<dbReference type="VEuPathDB" id="FungiDB:An12g00880"/>
<evidence type="ECO:0000313" key="6">
    <source>
        <dbReference type="EMBL" id="GAQ44825.1"/>
    </source>
</evidence>
<comment type="caution">
    <text evidence="6">The sequence shown here is derived from an EMBL/GenBank/DDBJ whole genome shotgun (WGS) entry which is preliminary data.</text>
</comment>
<sequence>MAGRQKNLYLLGNFAPIQTTVSDITCDVKGSIPEEFYGGQYVRNGSNPLKDDTKHDIHWFDGDGMLTGVFFKRDPDTPGAQPVFSNQYIVTDVYGARKKSPWIYPVIPGMNTMIDPRSSSIKVAMSVVRTAAIVTASIWGWIARPIKRIGTANTSLFHHDGRVLATNEIGPPMRVFLPSLKTVGWFTGSQAEGESDQEDPSMPYFGAPGLEGVYKEMTTAHPRVDRKTGELILFHSTFLPPYINYSIVPQGVPTNATPALNQAVPGLKSGKLMHDFGVSHRHTVLIDTPVSLDPCRLRHGRPAVEYDPAGHTRLGVFPRHSPDRVKWYTTDACIVMHTVNTWDERDVNGYRVHTLLCRINSLSSLYWMGGLDCPEWACPSEPECRLYYYQFPSAGSSDHIVQQWALSVIPFEFPHVPGHLQMSATKYVYGCSMREGNFATTHNSCYKIDSLVKVNVESIIRKGLDNPPSQVHGCVDTRSIHEIINSQDPHDPIQVFALPPRHYAQECSFVPRKDGVSEDDGWLVTYVFDEAWLDDSGVPLPDAHSELWIIDAVSMKEVVGRVILPQRVPYGMHGNWFSEEEILNQRGFHHYRNE</sequence>
<evidence type="ECO:0000256" key="4">
    <source>
        <dbReference type="ARBA" id="ARBA00023004"/>
    </source>
</evidence>
<dbReference type="AlphaFoldDB" id="A0A117E2N4"/>
<dbReference type="GO" id="GO:0046872">
    <property type="term" value="F:metal ion binding"/>
    <property type="evidence" value="ECO:0007669"/>
    <property type="project" value="UniProtKB-KW"/>
</dbReference>
<dbReference type="OMA" id="QEARYIY"/>
<dbReference type="GO" id="GO:0016121">
    <property type="term" value="P:carotene catabolic process"/>
    <property type="evidence" value="ECO:0007669"/>
    <property type="project" value="TreeGrafter"/>
</dbReference>
<dbReference type="PANTHER" id="PTHR10543:SF89">
    <property type="entry name" value="CAROTENOID 9,10(9',10')-CLEAVAGE DIOXYGENASE 1"/>
    <property type="match status" value="1"/>
</dbReference>
<evidence type="ECO:0000256" key="2">
    <source>
        <dbReference type="ARBA" id="ARBA00022723"/>
    </source>
</evidence>
<evidence type="ECO:0000313" key="7">
    <source>
        <dbReference type="Proteomes" id="UP000068243"/>
    </source>
</evidence>
<dbReference type="Proteomes" id="UP000068243">
    <property type="component" value="Unassembled WGS sequence"/>
</dbReference>
<keyword evidence="4 5" id="KW-0408">Iron</keyword>
<reference evidence="7" key="1">
    <citation type="journal article" date="2016" name="Genome Announc.">
        <title>Draft genome sequence of Aspergillus niger strain An76.</title>
        <authorList>
            <person name="Gong W."/>
            <person name="Cheng Z."/>
            <person name="Zhang H."/>
            <person name="Liu L."/>
            <person name="Gao P."/>
            <person name="Wang L."/>
        </authorList>
    </citation>
    <scope>NUCLEOTIDE SEQUENCE [LARGE SCALE GENOMIC DNA]</scope>
    <source>
        <strain evidence="7">An76</strain>
    </source>
</reference>
<dbReference type="OrthoDB" id="1069523at2759"/>
<dbReference type="Pfam" id="PF03055">
    <property type="entry name" value="RPE65"/>
    <property type="match status" value="1"/>
</dbReference>
<keyword evidence="6" id="KW-0223">Dioxygenase</keyword>
<keyword evidence="2 5" id="KW-0479">Metal-binding</keyword>
<dbReference type="GO" id="GO:0010436">
    <property type="term" value="F:carotenoid dioxygenase activity"/>
    <property type="evidence" value="ECO:0007669"/>
    <property type="project" value="TreeGrafter"/>
</dbReference>
<comment type="cofactor">
    <cofactor evidence="5">
        <name>Fe(2+)</name>
        <dbReference type="ChEBI" id="CHEBI:29033"/>
    </cofactor>
    <text evidence="5">Binds 1 Fe(2+) ion per subunit.</text>
</comment>
<dbReference type="InterPro" id="IPR004294">
    <property type="entry name" value="Carotenoid_Oase"/>
</dbReference>
<gene>
    <name evidence="6" type="ORF">ABL_07486</name>
</gene>
<evidence type="ECO:0000256" key="5">
    <source>
        <dbReference type="PIRSR" id="PIRSR604294-1"/>
    </source>
</evidence>
<dbReference type="VEuPathDB" id="FungiDB:ATCC64974_39730"/>
<comment type="similarity">
    <text evidence="1">Belongs to the carotenoid oxygenase family.</text>
</comment>
<dbReference type="PANTHER" id="PTHR10543">
    <property type="entry name" value="BETA-CAROTENE DIOXYGENASE"/>
    <property type="match status" value="1"/>
</dbReference>
<proteinExistence type="inferred from homology"/>
<dbReference type="VEuPathDB" id="FungiDB:ASPNIDRAFT2_1150423"/>
<evidence type="ECO:0000256" key="1">
    <source>
        <dbReference type="ARBA" id="ARBA00006787"/>
    </source>
</evidence>
<feature type="binding site" evidence="5">
    <location>
        <position position="337"/>
    </location>
    <ligand>
        <name>Fe cation</name>
        <dbReference type="ChEBI" id="CHEBI:24875"/>
        <note>catalytic</note>
    </ligand>
</feature>
<keyword evidence="3" id="KW-0560">Oxidoreductase</keyword>
<dbReference type="VEuPathDB" id="FungiDB:M747DRAFT_236286"/>
<feature type="binding site" evidence="5">
    <location>
        <position position="274"/>
    </location>
    <ligand>
        <name>Fe cation</name>
        <dbReference type="ChEBI" id="CHEBI:24875"/>
        <note>catalytic</note>
    </ligand>
</feature>
<feature type="binding site" evidence="5">
    <location>
        <position position="221"/>
    </location>
    <ligand>
        <name>Fe cation</name>
        <dbReference type="ChEBI" id="CHEBI:24875"/>
        <note>catalytic</note>
    </ligand>
</feature>
<feature type="binding site" evidence="5">
    <location>
        <position position="573"/>
    </location>
    <ligand>
        <name>Fe cation</name>
        <dbReference type="ChEBI" id="CHEBI:24875"/>
        <note>catalytic</note>
    </ligand>
</feature>
<name>A0A117E2N4_ASPNG</name>
<accession>A0A117E2N4</accession>
<dbReference type="EMBL" id="BCMY01000014">
    <property type="protein sequence ID" value="GAQ44825.1"/>
    <property type="molecule type" value="Genomic_DNA"/>
</dbReference>
<organism evidence="6 7">
    <name type="scientific">Aspergillus niger</name>
    <dbReference type="NCBI Taxonomy" id="5061"/>
    <lineage>
        <taxon>Eukaryota</taxon>
        <taxon>Fungi</taxon>
        <taxon>Dikarya</taxon>
        <taxon>Ascomycota</taxon>
        <taxon>Pezizomycotina</taxon>
        <taxon>Eurotiomycetes</taxon>
        <taxon>Eurotiomycetidae</taxon>
        <taxon>Eurotiales</taxon>
        <taxon>Aspergillaceae</taxon>
        <taxon>Aspergillus</taxon>
        <taxon>Aspergillus subgen. Circumdati</taxon>
    </lineage>
</organism>